<organism evidence="1 2">
    <name type="scientific">Digitaria exilis</name>
    <dbReference type="NCBI Taxonomy" id="1010633"/>
    <lineage>
        <taxon>Eukaryota</taxon>
        <taxon>Viridiplantae</taxon>
        <taxon>Streptophyta</taxon>
        <taxon>Embryophyta</taxon>
        <taxon>Tracheophyta</taxon>
        <taxon>Spermatophyta</taxon>
        <taxon>Magnoliopsida</taxon>
        <taxon>Liliopsida</taxon>
        <taxon>Poales</taxon>
        <taxon>Poaceae</taxon>
        <taxon>PACMAD clade</taxon>
        <taxon>Panicoideae</taxon>
        <taxon>Panicodae</taxon>
        <taxon>Paniceae</taxon>
        <taxon>Anthephorinae</taxon>
        <taxon>Digitaria</taxon>
    </lineage>
</organism>
<evidence type="ECO:0000313" key="2">
    <source>
        <dbReference type="Proteomes" id="UP000636709"/>
    </source>
</evidence>
<accession>A0A835C9N2</accession>
<comment type="caution">
    <text evidence="1">The sequence shown here is derived from an EMBL/GenBank/DDBJ whole genome shotgun (WGS) entry which is preliminary data.</text>
</comment>
<reference evidence="1" key="1">
    <citation type="submission" date="2020-07" db="EMBL/GenBank/DDBJ databases">
        <title>Genome sequence and genetic diversity analysis of an under-domesticated orphan crop, white fonio (Digitaria exilis).</title>
        <authorList>
            <person name="Bennetzen J.L."/>
            <person name="Chen S."/>
            <person name="Ma X."/>
            <person name="Wang X."/>
            <person name="Yssel A.E.J."/>
            <person name="Chaluvadi S.R."/>
            <person name="Johnson M."/>
            <person name="Gangashetty P."/>
            <person name="Hamidou F."/>
            <person name="Sanogo M.D."/>
            <person name="Zwaenepoel A."/>
            <person name="Wallace J."/>
            <person name="Van De Peer Y."/>
            <person name="Van Deynze A."/>
        </authorList>
    </citation>
    <scope>NUCLEOTIDE SEQUENCE</scope>
    <source>
        <tissue evidence="1">Leaves</tissue>
    </source>
</reference>
<dbReference type="AlphaFoldDB" id="A0A835C9N2"/>
<proteinExistence type="predicted"/>
<evidence type="ECO:0000313" key="1">
    <source>
        <dbReference type="EMBL" id="KAF8718944.1"/>
    </source>
</evidence>
<dbReference type="EMBL" id="JACEFO010001705">
    <property type="protein sequence ID" value="KAF8718944.1"/>
    <property type="molecule type" value="Genomic_DNA"/>
</dbReference>
<name>A0A835C9N2_9POAL</name>
<keyword evidence="2" id="KW-1185">Reference proteome</keyword>
<dbReference type="Proteomes" id="UP000636709">
    <property type="component" value="Unassembled WGS sequence"/>
</dbReference>
<protein>
    <submittedName>
        <fullName evidence="1">Uncharacterized protein</fullName>
    </submittedName>
</protein>
<sequence length="53" mass="6326">MRMLYCLSRVLYFYTGSLTKKQLIRVLGNSIRVPWVSNRLPEYFGPWSGFFFS</sequence>
<gene>
    <name evidence="1" type="ORF">HU200_024939</name>
</gene>